<feature type="compositionally biased region" description="Polar residues" evidence="1">
    <location>
        <begin position="9"/>
        <end position="24"/>
    </location>
</feature>
<evidence type="ECO:0000313" key="3">
    <source>
        <dbReference type="Proteomes" id="UP000016088"/>
    </source>
</evidence>
<sequence length="81" mass="8700">MESNKKNAAPNSQGNEESPANSKPSLKDAAKDLKPQTIHGPGGVPLSNPPRPFSHGGSANSHFMKLPEHIDIVKPKEENKH</sequence>
<dbReference type="RefSeq" id="XP_013018488.1">
    <property type="nucleotide sequence ID" value="XM_013163034.1"/>
</dbReference>
<keyword evidence="3" id="KW-1185">Reference proteome</keyword>
<gene>
    <name evidence="2" type="ORF">SOCG_00614</name>
</gene>
<name>S9PY04_SCHOY</name>
<accession>S9PY04</accession>
<dbReference type="OrthoDB" id="10325503at2759"/>
<feature type="compositionally biased region" description="Basic and acidic residues" evidence="1">
    <location>
        <begin position="25"/>
        <end position="34"/>
    </location>
</feature>
<feature type="compositionally biased region" description="Basic and acidic residues" evidence="1">
    <location>
        <begin position="65"/>
        <end position="81"/>
    </location>
</feature>
<protein>
    <submittedName>
        <fullName evidence="2">Uncharacterized protein</fullName>
    </submittedName>
</protein>
<dbReference type="HOGENOM" id="CLU_2575229_0_0_1"/>
<dbReference type="AlphaFoldDB" id="S9PY04"/>
<proteinExistence type="predicted"/>
<evidence type="ECO:0000256" key="1">
    <source>
        <dbReference type="SAM" id="MobiDB-lite"/>
    </source>
</evidence>
<evidence type="ECO:0000313" key="2">
    <source>
        <dbReference type="EMBL" id="EPX72852.1"/>
    </source>
</evidence>
<reference evidence="2 3" key="1">
    <citation type="journal article" date="2011" name="Science">
        <title>Comparative functional genomics of the fission yeasts.</title>
        <authorList>
            <person name="Rhind N."/>
            <person name="Chen Z."/>
            <person name="Yassour M."/>
            <person name="Thompson D.A."/>
            <person name="Haas B.J."/>
            <person name="Habib N."/>
            <person name="Wapinski I."/>
            <person name="Roy S."/>
            <person name="Lin M.F."/>
            <person name="Heiman D.I."/>
            <person name="Young S.K."/>
            <person name="Furuya K."/>
            <person name="Guo Y."/>
            <person name="Pidoux A."/>
            <person name="Chen H.M."/>
            <person name="Robbertse B."/>
            <person name="Goldberg J.M."/>
            <person name="Aoki K."/>
            <person name="Bayne E.H."/>
            <person name="Berlin A.M."/>
            <person name="Desjardins C.A."/>
            <person name="Dobbs E."/>
            <person name="Dukaj L."/>
            <person name="Fan L."/>
            <person name="FitzGerald M.G."/>
            <person name="French C."/>
            <person name="Gujja S."/>
            <person name="Hansen K."/>
            <person name="Keifenheim D."/>
            <person name="Levin J.Z."/>
            <person name="Mosher R.A."/>
            <person name="Mueller C.A."/>
            <person name="Pfiffner J."/>
            <person name="Priest M."/>
            <person name="Russ C."/>
            <person name="Smialowska A."/>
            <person name="Swoboda P."/>
            <person name="Sykes S.M."/>
            <person name="Vaughn M."/>
            <person name="Vengrova S."/>
            <person name="Yoder R."/>
            <person name="Zeng Q."/>
            <person name="Allshire R."/>
            <person name="Baulcombe D."/>
            <person name="Birren B.W."/>
            <person name="Brown W."/>
            <person name="Ekwall K."/>
            <person name="Kellis M."/>
            <person name="Leatherwood J."/>
            <person name="Levin H."/>
            <person name="Margalit H."/>
            <person name="Martienssen R."/>
            <person name="Nieduszynski C.A."/>
            <person name="Spatafora J.W."/>
            <person name="Friedman N."/>
            <person name="Dalgaard J.Z."/>
            <person name="Baumann P."/>
            <person name="Niki H."/>
            <person name="Regev A."/>
            <person name="Nusbaum C."/>
        </authorList>
    </citation>
    <scope>NUCLEOTIDE SEQUENCE [LARGE SCALE GENOMIC DNA]</scope>
    <source>
        <strain evidence="3">yFS286</strain>
    </source>
</reference>
<feature type="region of interest" description="Disordered" evidence="1">
    <location>
        <begin position="1"/>
        <end position="81"/>
    </location>
</feature>
<dbReference type="OMA" id="SHFMKLP"/>
<dbReference type="EMBL" id="KE503207">
    <property type="protein sequence ID" value="EPX72852.1"/>
    <property type="molecule type" value="Genomic_DNA"/>
</dbReference>
<dbReference type="Proteomes" id="UP000016088">
    <property type="component" value="Unassembled WGS sequence"/>
</dbReference>
<dbReference type="GeneID" id="25029598"/>
<dbReference type="VEuPathDB" id="FungiDB:SOCG_00614"/>
<organism evidence="2 3">
    <name type="scientific">Schizosaccharomyces octosporus (strain yFS286)</name>
    <name type="common">Fission yeast</name>
    <name type="synonym">Octosporomyces octosporus</name>
    <dbReference type="NCBI Taxonomy" id="483514"/>
    <lineage>
        <taxon>Eukaryota</taxon>
        <taxon>Fungi</taxon>
        <taxon>Dikarya</taxon>
        <taxon>Ascomycota</taxon>
        <taxon>Taphrinomycotina</taxon>
        <taxon>Schizosaccharomycetes</taxon>
        <taxon>Schizosaccharomycetales</taxon>
        <taxon>Schizosaccharomycetaceae</taxon>
        <taxon>Schizosaccharomyces</taxon>
    </lineage>
</organism>